<dbReference type="Proteomes" id="UP000279259">
    <property type="component" value="Unassembled WGS sequence"/>
</dbReference>
<dbReference type="HAMAP" id="MF_00101">
    <property type="entry name" value="AcpS"/>
    <property type="match status" value="1"/>
</dbReference>
<accession>A0A427YST1</accession>
<reference evidence="10 11" key="1">
    <citation type="submission" date="2018-11" db="EMBL/GenBank/DDBJ databases">
        <title>Genome sequence of Saitozyma podzolica DSM 27192.</title>
        <authorList>
            <person name="Aliyu H."/>
            <person name="Gorte O."/>
            <person name="Ochsenreither K."/>
        </authorList>
    </citation>
    <scope>NUCLEOTIDE SEQUENCE [LARGE SCALE GENOMIC DNA]</scope>
    <source>
        <strain evidence="10 11">DSM 27192</strain>
    </source>
</reference>
<dbReference type="GO" id="GO:0008897">
    <property type="term" value="F:holo-[acyl-carrier-protein] synthase activity"/>
    <property type="evidence" value="ECO:0007669"/>
    <property type="project" value="InterPro"/>
</dbReference>
<protein>
    <recommendedName>
        <fullName evidence="9">4'-phosphopantetheinyl transferase domain-containing protein</fullName>
    </recommendedName>
</protein>
<gene>
    <name evidence="10" type="ORF">EHS25_006699</name>
</gene>
<comment type="caution">
    <text evidence="10">The sequence shown here is derived from an EMBL/GenBank/DDBJ whole genome shotgun (WGS) entry which is preliminary data.</text>
</comment>
<dbReference type="InterPro" id="IPR037143">
    <property type="entry name" value="4-PPantetheinyl_Trfase_dom_sf"/>
</dbReference>
<sequence>MLLGIGIDILSLSRFEGVIARRGFQVVAKRICCARELDEFGALRDDPGLRIRYLSGRWAIKEAAYKSLYPHVRTTFRSFDLRKSKGSGQPKLHLIGHTTSKPEQSHGDGDSNIDVEEVDLVASLSHDAGVVVGVVIAQRRG</sequence>
<organism evidence="10 11">
    <name type="scientific">Saitozyma podzolica</name>
    <dbReference type="NCBI Taxonomy" id="1890683"/>
    <lineage>
        <taxon>Eukaryota</taxon>
        <taxon>Fungi</taxon>
        <taxon>Dikarya</taxon>
        <taxon>Basidiomycota</taxon>
        <taxon>Agaricomycotina</taxon>
        <taxon>Tremellomycetes</taxon>
        <taxon>Tremellales</taxon>
        <taxon>Trimorphomycetaceae</taxon>
        <taxon>Saitozyma</taxon>
    </lineage>
</organism>
<evidence type="ECO:0000256" key="2">
    <source>
        <dbReference type="ARBA" id="ARBA00022679"/>
    </source>
</evidence>
<dbReference type="AlphaFoldDB" id="A0A427YST1"/>
<dbReference type="GO" id="GO:0000287">
    <property type="term" value="F:magnesium ion binding"/>
    <property type="evidence" value="ECO:0007669"/>
    <property type="project" value="InterPro"/>
</dbReference>
<feature type="domain" description="4'-phosphopantetheinyl transferase" evidence="9">
    <location>
        <begin position="4"/>
        <end position="101"/>
    </location>
</feature>
<keyword evidence="1" id="KW-0444">Lipid biosynthesis</keyword>
<evidence type="ECO:0000313" key="10">
    <source>
        <dbReference type="EMBL" id="RSH94045.1"/>
    </source>
</evidence>
<dbReference type="Pfam" id="PF01648">
    <property type="entry name" value="ACPS"/>
    <property type="match status" value="1"/>
</dbReference>
<keyword evidence="2" id="KW-0808">Transferase</keyword>
<proteinExistence type="inferred from homology"/>
<evidence type="ECO:0000256" key="3">
    <source>
        <dbReference type="ARBA" id="ARBA00022723"/>
    </source>
</evidence>
<keyword evidence="4" id="KW-0276">Fatty acid metabolism</keyword>
<evidence type="ECO:0000256" key="8">
    <source>
        <dbReference type="SAM" id="MobiDB-lite"/>
    </source>
</evidence>
<keyword evidence="7" id="KW-0275">Fatty acid biosynthesis</keyword>
<evidence type="ECO:0000256" key="4">
    <source>
        <dbReference type="ARBA" id="ARBA00022832"/>
    </source>
</evidence>
<keyword evidence="6" id="KW-0443">Lipid metabolism</keyword>
<dbReference type="InterPro" id="IPR008278">
    <property type="entry name" value="4-PPantetheinyl_Trfase_dom"/>
</dbReference>
<dbReference type="NCBIfam" id="TIGR00556">
    <property type="entry name" value="pantethn_trn"/>
    <property type="match status" value="1"/>
</dbReference>
<evidence type="ECO:0000256" key="7">
    <source>
        <dbReference type="ARBA" id="ARBA00023160"/>
    </source>
</evidence>
<name>A0A427YST1_9TREE</name>
<evidence type="ECO:0000256" key="6">
    <source>
        <dbReference type="ARBA" id="ARBA00023098"/>
    </source>
</evidence>
<evidence type="ECO:0000256" key="5">
    <source>
        <dbReference type="ARBA" id="ARBA00022842"/>
    </source>
</evidence>
<dbReference type="EMBL" id="RSCD01000003">
    <property type="protein sequence ID" value="RSH94045.1"/>
    <property type="molecule type" value="Genomic_DNA"/>
</dbReference>
<feature type="region of interest" description="Disordered" evidence="8">
    <location>
        <begin position="83"/>
        <end position="112"/>
    </location>
</feature>
<keyword evidence="11" id="KW-1185">Reference proteome</keyword>
<dbReference type="OrthoDB" id="15433at2759"/>
<evidence type="ECO:0000259" key="9">
    <source>
        <dbReference type="Pfam" id="PF01648"/>
    </source>
</evidence>
<dbReference type="SUPFAM" id="SSF56214">
    <property type="entry name" value="4'-phosphopantetheinyl transferase"/>
    <property type="match status" value="1"/>
</dbReference>
<dbReference type="InterPro" id="IPR002582">
    <property type="entry name" value="ACPS"/>
</dbReference>
<keyword evidence="5" id="KW-0460">Magnesium</keyword>
<dbReference type="GO" id="GO:0006633">
    <property type="term" value="P:fatty acid biosynthetic process"/>
    <property type="evidence" value="ECO:0007669"/>
    <property type="project" value="UniProtKB-KW"/>
</dbReference>
<keyword evidence="3" id="KW-0479">Metal-binding</keyword>
<evidence type="ECO:0000256" key="1">
    <source>
        <dbReference type="ARBA" id="ARBA00022516"/>
    </source>
</evidence>
<evidence type="ECO:0000313" key="11">
    <source>
        <dbReference type="Proteomes" id="UP000279259"/>
    </source>
</evidence>
<dbReference type="InterPro" id="IPR004568">
    <property type="entry name" value="Ppantetheine-prot_Trfase_dom"/>
</dbReference>
<dbReference type="Gene3D" id="3.90.470.20">
    <property type="entry name" value="4'-phosphopantetheinyl transferase domain"/>
    <property type="match status" value="1"/>
</dbReference>
<dbReference type="STRING" id="1890683.A0A427YST1"/>